<accession>A0A8B6H639</accession>
<reference evidence="2" key="1">
    <citation type="submission" date="2018-11" db="EMBL/GenBank/DDBJ databases">
        <authorList>
            <person name="Alioto T."/>
            <person name="Alioto T."/>
        </authorList>
    </citation>
    <scope>NUCLEOTIDE SEQUENCE</scope>
</reference>
<organism evidence="2 3">
    <name type="scientific">Mytilus galloprovincialis</name>
    <name type="common">Mediterranean mussel</name>
    <dbReference type="NCBI Taxonomy" id="29158"/>
    <lineage>
        <taxon>Eukaryota</taxon>
        <taxon>Metazoa</taxon>
        <taxon>Spiralia</taxon>
        <taxon>Lophotrochozoa</taxon>
        <taxon>Mollusca</taxon>
        <taxon>Bivalvia</taxon>
        <taxon>Autobranchia</taxon>
        <taxon>Pteriomorphia</taxon>
        <taxon>Mytilida</taxon>
        <taxon>Mytiloidea</taxon>
        <taxon>Mytilidae</taxon>
        <taxon>Mytilinae</taxon>
        <taxon>Mytilus</taxon>
    </lineage>
</organism>
<comment type="caution">
    <text evidence="2">The sequence shown here is derived from an EMBL/GenBank/DDBJ whole genome shotgun (WGS) entry which is preliminary data.</text>
</comment>
<dbReference type="Proteomes" id="UP000596742">
    <property type="component" value="Unassembled WGS sequence"/>
</dbReference>
<dbReference type="EMBL" id="UYJE01009535">
    <property type="protein sequence ID" value="VDI74268.1"/>
    <property type="molecule type" value="Genomic_DNA"/>
</dbReference>
<dbReference type="OrthoDB" id="445919at2759"/>
<sequence>MTTMGERPSISNANTWLGPRSLSQIRTDYHSGRPLSCKRKQFHLPNTVPGTKVTEYTFGHSTSYQAKGPILFESPHVARVSSYPGVTFPKLQGNLTSYVSKTDTKTTPKDKNSATTPLEKLRIENRQNTSESIINKILTHAERCRSRDTIGKGSPKTGLTDENCFDYIVIKSFTKSKIQREMRQALNRIILSSKKKTLLPTSPHLSENILRQASALSRATCSSRYTGSSSDRYSAKYERRENLTSNLNLQNIESRNILHKHHNSTQKLKTNEINGNPDSANSTSRQVNKQKSASSRSTERTFVQPTLPKLITGNNSCMFRLNGPILLSAPHGLKIWRGGTDGRRRRIHYREIYVTEIVLKLALHISKYTGYPASFIIWDRKVAMPADFRNLDPNYLTEKQFTQSPWHEALEQFKIYGKENNMPIFHIDIHGKKDRRSNMDVDAGFRAMETRWHSTKFVDMFKEETHSAFTKVFQDSAYEKRGMKYAINVDPLLCGDWGGDLYTMTTQSVCLGIPSFQLEIPRTVRAHMVEDDELTSKFAKAIVDIYSKCVLKDKQLPSKGNDMSTTEFLEKIYNDHLKIEKAFPEKQI</sequence>
<evidence type="ECO:0000313" key="2">
    <source>
        <dbReference type="EMBL" id="VDI74268.1"/>
    </source>
</evidence>
<evidence type="ECO:0000313" key="3">
    <source>
        <dbReference type="Proteomes" id="UP000596742"/>
    </source>
</evidence>
<dbReference type="AlphaFoldDB" id="A0A8B6H639"/>
<proteinExistence type="predicted"/>
<gene>
    <name evidence="2" type="ORF">MGAL_10B036758</name>
</gene>
<feature type="region of interest" description="Disordered" evidence="1">
    <location>
        <begin position="263"/>
        <end position="301"/>
    </location>
</feature>
<evidence type="ECO:0000256" key="1">
    <source>
        <dbReference type="SAM" id="MobiDB-lite"/>
    </source>
</evidence>
<protein>
    <submittedName>
        <fullName evidence="2">Uncharacterized protein</fullName>
    </submittedName>
</protein>
<keyword evidence="3" id="KW-1185">Reference proteome</keyword>
<name>A0A8B6H639_MYTGA</name>
<feature type="compositionally biased region" description="Polar residues" evidence="1">
    <location>
        <begin position="265"/>
        <end position="301"/>
    </location>
</feature>